<dbReference type="PANTHER" id="PTHR24171">
    <property type="entry name" value="ANKYRIN REPEAT DOMAIN-CONTAINING PROTEIN 39-RELATED"/>
    <property type="match status" value="1"/>
</dbReference>
<organism evidence="4 5">
    <name type="scientific">Methylovulum psychrotolerans</name>
    <dbReference type="NCBI Taxonomy" id="1704499"/>
    <lineage>
        <taxon>Bacteria</taxon>
        <taxon>Pseudomonadati</taxon>
        <taxon>Pseudomonadota</taxon>
        <taxon>Gammaproteobacteria</taxon>
        <taxon>Methylococcales</taxon>
        <taxon>Methylococcaceae</taxon>
        <taxon>Methylovulum</taxon>
    </lineage>
</organism>
<protein>
    <submittedName>
        <fullName evidence="4">Uncharacterized protein</fullName>
    </submittedName>
</protein>
<dbReference type="SUPFAM" id="SSF48403">
    <property type="entry name" value="Ankyrin repeat"/>
    <property type="match status" value="1"/>
</dbReference>
<dbReference type="AlphaFoldDB" id="A0A1Z4BVM8"/>
<dbReference type="Gene3D" id="1.25.40.20">
    <property type="entry name" value="Ankyrin repeat-containing domain"/>
    <property type="match status" value="1"/>
</dbReference>
<dbReference type="InterPro" id="IPR036770">
    <property type="entry name" value="Ankyrin_rpt-contain_sf"/>
</dbReference>
<feature type="repeat" description="ANK" evidence="3">
    <location>
        <begin position="193"/>
        <end position="225"/>
    </location>
</feature>
<dbReference type="GO" id="GO:0004842">
    <property type="term" value="F:ubiquitin-protein transferase activity"/>
    <property type="evidence" value="ECO:0007669"/>
    <property type="project" value="TreeGrafter"/>
</dbReference>
<dbReference type="OrthoDB" id="5769210at2"/>
<reference evidence="4 5" key="1">
    <citation type="submission" date="2017-06" db="EMBL/GenBank/DDBJ databases">
        <title>Genome Sequencing of the methanotroph Methylovulum psychrotolerants str. HV10-M2 isolated from a high-altitude environment.</title>
        <authorList>
            <person name="Mateos-Rivera A."/>
        </authorList>
    </citation>
    <scope>NUCLEOTIDE SEQUENCE [LARGE SCALE GENOMIC DNA]</scope>
    <source>
        <strain evidence="4 5">HV10_M2</strain>
    </source>
</reference>
<dbReference type="RefSeq" id="WP_088618228.1">
    <property type="nucleotide sequence ID" value="NZ_CP022129.1"/>
</dbReference>
<dbReference type="InterPro" id="IPR002110">
    <property type="entry name" value="Ankyrin_rpt"/>
</dbReference>
<gene>
    <name evidence="4" type="ORF">CEK71_04285</name>
</gene>
<dbReference type="Pfam" id="PF12796">
    <property type="entry name" value="Ank_2"/>
    <property type="match status" value="1"/>
</dbReference>
<dbReference type="PANTHER" id="PTHR24171:SF8">
    <property type="entry name" value="BRCA1-ASSOCIATED RING DOMAIN PROTEIN 1"/>
    <property type="match status" value="1"/>
</dbReference>
<accession>A0A1Z4BVM8</accession>
<feature type="repeat" description="ANK" evidence="3">
    <location>
        <begin position="160"/>
        <end position="192"/>
    </location>
</feature>
<dbReference type="PROSITE" id="PS50088">
    <property type="entry name" value="ANK_REPEAT"/>
    <property type="match status" value="2"/>
</dbReference>
<dbReference type="PROSITE" id="PS50297">
    <property type="entry name" value="ANK_REP_REGION"/>
    <property type="match status" value="2"/>
</dbReference>
<name>A0A1Z4BVM8_9GAMM</name>
<keyword evidence="2 3" id="KW-0040">ANK repeat</keyword>
<dbReference type="GO" id="GO:0085020">
    <property type="term" value="P:protein K6-linked ubiquitination"/>
    <property type="evidence" value="ECO:0007669"/>
    <property type="project" value="TreeGrafter"/>
</dbReference>
<evidence type="ECO:0000313" key="5">
    <source>
        <dbReference type="Proteomes" id="UP000197019"/>
    </source>
</evidence>
<evidence type="ECO:0000313" key="4">
    <source>
        <dbReference type="EMBL" id="ASF45346.1"/>
    </source>
</evidence>
<proteinExistence type="predicted"/>
<evidence type="ECO:0000256" key="1">
    <source>
        <dbReference type="ARBA" id="ARBA00022737"/>
    </source>
</evidence>
<keyword evidence="1" id="KW-0677">Repeat</keyword>
<keyword evidence="5" id="KW-1185">Reference proteome</keyword>
<dbReference type="Proteomes" id="UP000197019">
    <property type="component" value="Chromosome"/>
</dbReference>
<evidence type="ECO:0000256" key="2">
    <source>
        <dbReference type="ARBA" id="ARBA00023043"/>
    </source>
</evidence>
<dbReference type="EMBL" id="CP022129">
    <property type="protein sequence ID" value="ASF45346.1"/>
    <property type="molecule type" value="Genomic_DNA"/>
</dbReference>
<sequence>MKLKAKMTVNDRIVDDNYHRSLSPGMVYSVVQIDDEYFRVINDDGEPILYPKALFEVVDPSVPEEWVTITFDDGEYFIGPAEFNKTGFYEDYFDGVADAVDKFESFRKEFGLPALKARKNIPEVYMMDAKGKLEELLKKYQKQVQFEALELTSPDQLGVDQDSPFHLACWRGDIDDANIMIAGGADLNLAGDLGDTPLHYAVRMQREDVIVALLAAGAISNLKNDYDDTPLDIAENEGNQEIIALLTR</sequence>
<dbReference type="KEGG" id="mpsy:CEK71_04285"/>
<evidence type="ECO:0000256" key="3">
    <source>
        <dbReference type="PROSITE-ProRule" id="PRU00023"/>
    </source>
</evidence>
<dbReference type="SMART" id="SM00248">
    <property type="entry name" value="ANK"/>
    <property type="match status" value="2"/>
</dbReference>